<dbReference type="Pfam" id="PF09331">
    <property type="entry name" value="DUF1985"/>
    <property type="match status" value="1"/>
</dbReference>
<feature type="domain" description="Ubiquitin-like protease family profile" evidence="4">
    <location>
        <begin position="243"/>
        <end position="409"/>
    </location>
</feature>
<gene>
    <name evidence="5" type="ORF">BOLC6T35524H</name>
</gene>
<evidence type="ECO:0000256" key="1">
    <source>
        <dbReference type="ARBA" id="ARBA00005234"/>
    </source>
</evidence>
<dbReference type="SUPFAM" id="SSF54001">
    <property type="entry name" value="Cysteine proteinases"/>
    <property type="match status" value="1"/>
</dbReference>
<evidence type="ECO:0000313" key="5">
    <source>
        <dbReference type="EMBL" id="VDD60071.1"/>
    </source>
</evidence>
<dbReference type="AlphaFoldDB" id="A0A3P6GK17"/>
<evidence type="ECO:0000256" key="3">
    <source>
        <dbReference type="ARBA" id="ARBA00022801"/>
    </source>
</evidence>
<dbReference type="GO" id="GO:0008234">
    <property type="term" value="F:cysteine-type peptidase activity"/>
    <property type="evidence" value="ECO:0007669"/>
    <property type="project" value="InterPro"/>
</dbReference>
<dbReference type="Pfam" id="PF02902">
    <property type="entry name" value="Peptidase_C48"/>
    <property type="match status" value="1"/>
</dbReference>
<dbReference type="InterPro" id="IPR015410">
    <property type="entry name" value="DUF1985"/>
</dbReference>
<protein>
    <recommendedName>
        <fullName evidence="4">Ubiquitin-like protease family profile domain-containing protein</fullName>
    </recommendedName>
</protein>
<dbReference type="InterPro" id="IPR038765">
    <property type="entry name" value="Papain-like_cys_pep_sf"/>
</dbReference>
<keyword evidence="3" id="KW-0378">Hydrolase</keyword>
<dbReference type="PROSITE" id="PS50600">
    <property type="entry name" value="ULP_PROTEASE"/>
    <property type="match status" value="1"/>
</dbReference>
<proteinExistence type="inferred from homology"/>
<name>A0A3P6GK17_BRAOL</name>
<accession>A0A3P6GK17</accession>
<dbReference type="Gene3D" id="3.40.395.10">
    <property type="entry name" value="Adenoviral Proteinase, Chain A"/>
    <property type="match status" value="1"/>
</dbReference>
<dbReference type="PANTHER" id="PTHR48449">
    <property type="entry name" value="DUF1985 DOMAIN-CONTAINING PROTEIN"/>
    <property type="match status" value="1"/>
</dbReference>
<dbReference type="EMBL" id="LR031880">
    <property type="protein sequence ID" value="VDD60071.1"/>
    <property type="molecule type" value="Genomic_DNA"/>
</dbReference>
<evidence type="ECO:0000256" key="2">
    <source>
        <dbReference type="ARBA" id="ARBA00022670"/>
    </source>
</evidence>
<dbReference type="InterPro" id="IPR003653">
    <property type="entry name" value="Peptidase_C48_C"/>
</dbReference>
<organism evidence="5">
    <name type="scientific">Brassica oleracea</name>
    <name type="common">Wild cabbage</name>
    <dbReference type="NCBI Taxonomy" id="3712"/>
    <lineage>
        <taxon>Eukaryota</taxon>
        <taxon>Viridiplantae</taxon>
        <taxon>Streptophyta</taxon>
        <taxon>Embryophyta</taxon>
        <taxon>Tracheophyta</taxon>
        <taxon>Spermatophyta</taxon>
        <taxon>Magnoliopsida</taxon>
        <taxon>eudicotyledons</taxon>
        <taxon>Gunneridae</taxon>
        <taxon>Pentapetalae</taxon>
        <taxon>rosids</taxon>
        <taxon>malvids</taxon>
        <taxon>Brassicales</taxon>
        <taxon>Brassicaceae</taxon>
        <taxon>Brassiceae</taxon>
        <taxon>Brassica</taxon>
    </lineage>
</organism>
<evidence type="ECO:0000259" key="4">
    <source>
        <dbReference type="PROSITE" id="PS50600"/>
    </source>
</evidence>
<comment type="similarity">
    <text evidence="1">Belongs to the peptidase C48 family.</text>
</comment>
<sequence>MDIPELPRRIHTLGEEPPAVHSISYHTCCTLHTALKKALHDDEYEELEESKLGVFINLQELGFDWASRLVHYMLGFQLDIKKKYELWSLVGPEPELTSLWEMLGVHVKAGPSTQEITSTFERCEGWSRDDRKRLGYLAIFTGFIEGRKYSTPTRVSLARLVMDLERFENYPWGRVAFKVLMDSVKGRDISGCYTINGEEAAAVASEEAAAEASEEVYTTVGGLTKEDIKTNIKDIVDAMREGFRTCLKEIKYLTPFDKKPRTSRTWWYQILQTSLEWLEDCHIDTWINVLRKRCDANPQHFMSERMCFFDHLFAQQWRFNYKDFKDLEPDQNGLGRRLPGGAWNYYAGTTPSFCQSNKVWGTDIDDVYAPVNYNDTHWIAMWISIPKRYIVVWDIICSSISPEDLDVVM</sequence>
<keyword evidence="2" id="KW-0645">Protease</keyword>
<reference evidence="5" key="1">
    <citation type="submission" date="2018-11" db="EMBL/GenBank/DDBJ databases">
        <authorList>
            <consortium name="Genoscope - CEA"/>
            <person name="William W."/>
        </authorList>
    </citation>
    <scope>NUCLEOTIDE SEQUENCE</scope>
</reference>
<dbReference type="GO" id="GO:0006508">
    <property type="term" value="P:proteolysis"/>
    <property type="evidence" value="ECO:0007669"/>
    <property type="project" value="UniProtKB-KW"/>
</dbReference>
<dbReference type="PANTHER" id="PTHR48449:SF1">
    <property type="entry name" value="DUF1985 DOMAIN-CONTAINING PROTEIN"/>
    <property type="match status" value="1"/>
</dbReference>